<evidence type="ECO:0000313" key="2">
    <source>
        <dbReference type="EMBL" id="PKW14192.1"/>
    </source>
</evidence>
<feature type="compositionally biased region" description="Low complexity" evidence="1">
    <location>
        <begin position="18"/>
        <end position="27"/>
    </location>
</feature>
<name>A0A2N3XU70_SACSN</name>
<keyword evidence="3" id="KW-1185">Reference proteome</keyword>
<comment type="caution">
    <text evidence="2">The sequence shown here is derived from an EMBL/GenBank/DDBJ whole genome shotgun (WGS) entry which is preliminary data.</text>
</comment>
<evidence type="ECO:0000313" key="3">
    <source>
        <dbReference type="Proteomes" id="UP000233786"/>
    </source>
</evidence>
<sequence length="196" mass="22360">MSPVSRGRKRKPMKSGRSRQSSRSPGYASPPGPPAEGDVDPAAYLDDVPPSADKAEVESILDRRMFTVAYQSTVIDGERFDWLNPADPDERALLIKGEHPEYHESLADPLFEGELDGHSPRLHLTMHEVIANQLWDDDPPEVWQAARRLRDQGMNRHDILHRLAAVLTKHMYPVLAKHEQFDTEAYRRALNELHRE</sequence>
<accession>A0A2N3XU70</accession>
<organism evidence="2 3">
    <name type="scientific">Saccharopolyspora spinosa</name>
    <dbReference type="NCBI Taxonomy" id="60894"/>
    <lineage>
        <taxon>Bacteria</taxon>
        <taxon>Bacillati</taxon>
        <taxon>Actinomycetota</taxon>
        <taxon>Actinomycetes</taxon>
        <taxon>Pseudonocardiales</taxon>
        <taxon>Pseudonocardiaceae</taxon>
        <taxon>Saccharopolyspora</taxon>
    </lineage>
</organism>
<dbReference type="EMBL" id="PJNB01000001">
    <property type="protein sequence ID" value="PKW14192.1"/>
    <property type="molecule type" value="Genomic_DNA"/>
</dbReference>
<protein>
    <submittedName>
        <fullName evidence="2">Uncharacterized protein DUF1841</fullName>
    </submittedName>
</protein>
<dbReference type="InterPro" id="IPR014993">
    <property type="entry name" value="DUF1841"/>
</dbReference>
<dbReference type="Proteomes" id="UP000233786">
    <property type="component" value="Unassembled WGS sequence"/>
</dbReference>
<dbReference type="STRING" id="994479.GCA_000194155_08094"/>
<dbReference type="Pfam" id="PF08897">
    <property type="entry name" value="DUF1841"/>
    <property type="match status" value="1"/>
</dbReference>
<feature type="compositionally biased region" description="Basic residues" evidence="1">
    <location>
        <begin position="1"/>
        <end position="17"/>
    </location>
</feature>
<gene>
    <name evidence="2" type="ORF">A8926_1789</name>
</gene>
<feature type="region of interest" description="Disordered" evidence="1">
    <location>
        <begin position="1"/>
        <end position="49"/>
    </location>
</feature>
<reference evidence="2" key="1">
    <citation type="submission" date="2017-12" db="EMBL/GenBank/DDBJ databases">
        <title>Sequencing the genomes of 1000 Actinobacteria strains.</title>
        <authorList>
            <person name="Klenk H.-P."/>
        </authorList>
    </citation>
    <scope>NUCLEOTIDE SEQUENCE [LARGE SCALE GENOMIC DNA]</scope>
    <source>
        <strain evidence="2">DSM 44228</strain>
    </source>
</reference>
<dbReference type="AlphaFoldDB" id="A0A2N3XU70"/>
<evidence type="ECO:0000256" key="1">
    <source>
        <dbReference type="SAM" id="MobiDB-lite"/>
    </source>
</evidence>
<proteinExistence type="predicted"/>